<organism evidence="1 2">
    <name type="scientific">Ancylobacter pratisalsi</name>
    <dbReference type="NCBI Taxonomy" id="1745854"/>
    <lineage>
        <taxon>Bacteria</taxon>
        <taxon>Pseudomonadati</taxon>
        <taxon>Pseudomonadota</taxon>
        <taxon>Alphaproteobacteria</taxon>
        <taxon>Hyphomicrobiales</taxon>
        <taxon>Xanthobacteraceae</taxon>
        <taxon>Ancylobacter</taxon>
    </lineage>
</organism>
<proteinExistence type="predicted"/>
<dbReference type="KEGG" id="apra:G3A50_02155"/>
<accession>A0A6P1YH68</accession>
<dbReference type="EMBL" id="CP048630">
    <property type="protein sequence ID" value="QIB32638.1"/>
    <property type="molecule type" value="Genomic_DNA"/>
</dbReference>
<dbReference type="AlphaFoldDB" id="A0A6P1YH68"/>
<keyword evidence="2" id="KW-1185">Reference proteome</keyword>
<name>A0A6P1YH68_9HYPH</name>
<dbReference type="InterPro" id="IPR010064">
    <property type="entry name" value="HK97-gp10_tail"/>
</dbReference>
<dbReference type="Proteomes" id="UP000464751">
    <property type="component" value="Chromosome"/>
</dbReference>
<dbReference type="Pfam" id="PF04883">
    <property type="entry name" value="HK97-gp10_like"/>
    <property type="match status" value="1"/>
</dbReference>
<evidence type="ECO:0000313" key="2">
    <source>
        <dbReference type="Proteomes" id="UP000464751"/>
    </source>
</evidence>
<reference evidence="1 2" key="1">
    <citation type="submission" date="2020-02" db="EMBL/GenBank/DDBJ databases">
        <authorList>
            <person name="Li G."/>
        </authorList>
    </citation>
    <scope>NUCLEOTIDE SEQUENCE [LARGE SCALE GENOMIC DNA]</scope>
    <source>
        <strain evidence="1 2">DSM 102029</strain>
    </source>
</reference>
<evidence type="ECO:0000313" key="1">
    <source>
        <dbReference type="EMBL" id="QIB32638.1"/>
    </source>
</evidence>
<protein>
    <submittedName>
        <fullName evidence="1">HK97 gp10 family phage protein</fullName>
    </submittedName>
</protein>
<gene>
    <name evidence="1" type="ORF">G3A50_02155</name>
</gene>
<sequence>MIGVNARWAGLWISSSPMAPGARSMALKARMIGRDALLKKIREVVPNAEVEYAKAIEIGAKELAEAIRARAPRKTGKYAASIEAGKIAGRNDGRAPIGIQRTKDPHAWGIFADFRWRFIEFGTKGHIIKPNKARRLAFTASDGTQVYAARVKHPGSTRRPHIFPTYRGMSKRIRSRVARAINKSLKKTFGK</sequence>